<dbReference type="GO" id="GO:0006749">
    <property type="term" value="P:glutathione metabolic process"/>
    <property type="evidence" value="ECO:0007669"/>
    <property type="project" value="TreeGrafter"/>
</dbReference>
<dbReference type="GO" id="GO:0070813">
    <property type="term" value="P:hydrogen sulfide metabolic process"/>
    <property type="evidence" value="ECO:0007669"/>
    <property type="project" value="TreeGrafter"/>
</dbReference>
<dbReference type="EMBL" id="UINC01035983">
    <property type="protein sequence ID" value="SVB29251.1"/>
    <property type="molecule type" value="Genomic_DNA"/>
</dbReference>
<dbReference type="PANTHER" id="PTHR43084">
    <property type="entry name" value="PERSULFIDE DIOXYGENASE ETHE1"/>
    <property type="match status" value="1"/>
</dbReference>
<dbReference type="InterPro" id="IPR036866">
    <property type="entry name" value="RibonucZ/Hydroxyglut_hydro"/>
</dbReference>
<evidence type="ECO:0000259" key="1">
    <source>
        <dbReference type="Pfam" id="PF00753"/>
    </source>
</evidence>
<dbReference type="GO" id="GO:0050313">
    <property type="term" value="F:sulfur dioxygenase activity"/>
    <property type="evidence" value="ECO:0007669"/>
    <property type="project" value="TreeGrafter"/>
</dbReference>
<protein>
    <recommendedName>
        <fullName evidence="1">Metallo-beta-lactamase domain-containing protein</fullName>
    </recommendedName>
</protein>
<sequence>YLDEVISSFPDLKVIIFRDSVSEIGGENIQGVDDHSQIQFGNLIIKVIHTPGHYDDSLCFYMGNILFTGDTLFIGRTGRTISLRSDTRQLYRSIYKKLLILPGDTLLYPGHDYGPKPYCTLKENIEISPLLCAVDEDDFVKLMEEYEQKRLS</sequence>
<name>A0A382CUN5_9ZZZZ</name>
<dbReference type="Pfam" id="PF00753">
    <property type="entry name" value="Lactamase_B"/>
    <property type="match status" value="1"/>
</dbReference>
<dbReference type="Gene3D" id="3.60.15.10">
    <property type="entry name" value="Ribonuclease Z/Hydroxyacylglutathione hydrolase-like"/>
    <property type="match status" value="1"/>
</dbReference>
<reference evidence="2" key="1">
    <citation type="submission" date="2018-05" db="EMBL/GenBank/DDBJ databases">
        <authorList>
            <person name="Lanie J.A."/>
            <person name="Ng W.-L."/>
            <person name="Kazmierczak K.M."/>
            <person name="Andrzejewski T.M."/>
            <person name="Davidsen T.M."/>
            <person name="Wayne K.J."/>
            <person name="Tettelin H."/>
            <person name="Glass J.I."/>
            <person name="Rusch D."/>
            <person name="Podicherti R."/>
            <person name="Tsui H.-C.T."/>
            <person name="Winkler M.E."/>
        </authorList>
    </citation>
    <scope>NUCLEOTIDE SEQUENCE</scope>
</reference>
<feature type="domain" description="Metallo-beta-lactamase" evidence="1">
    <location>
        <begin position="33"/>
        <end position="111"/>
    </location>
</feature>
<dbReference type="InterPro" id="IPR051682">
    <property type="entry name" value="Mito_Persulfide_Diox"/>
</dbReference>
<accession>A0A382CUN5</accession>
<dbReference type="SUPFAM" id="SSF56281">
    <property type="entry name" value="Metallo-hydrolase/oxidoreductase"/>
    <property type="match status" value="1"/>
</dbReference>
<proteinExistence type="predicted"/>
<organism evidence="2">
    <name type="scientific">marine metagenome</name>
    <dbReference type="NCBI Taxonomy" id="408172"/>
    <lineage>
        <taxon>unclassified sequences</taxon>
        <taxon>metagenomes</taxon>
        <taxon>ecological metagenomes</taxon>
    </lineage>
</organism>
<dbReference type="AlphaFoldDB" id="A0A382CUN5"/>
<feature type="non-terminal residue" evidence="2">
    <location>
        <position position="1"/>
    </location>
</feature>
<evidence type="ECO:0000313" key="2">
    <source>
        <dbReference type="EMBL" id="SVB29251.1"/>
    </source>
</evidence>
<dbReference type="InterPro" id="IPR001279">
    <property type="entry name" value="Metallo-B-lactamas"/>
</dbReference>
<gene>
    <name evidence="2" type="ORF">METZ01_LOCUS182105</name>
</gene>
<dbReference type="PANTHER" id="PTHR43084:SF1">
    <property type="entry name" value="PERSULFIDE DIOXYGENASE ETHE1, MITOCHONDRIAL"/>
    <property type="match status" value="1"/>
</dbReference>